<evidence type="ECO:0000256" key="1">
    <source>
        <dbReference type="ARBA" id="ARBA00004123"/>
    </source>
</evidence>
<organism evidence="6 7">
    <name type="scientific">Hymenoscyphus albidus</name>
    <dbReference type="NCBI Taxonomy" id="595503"/>
    <lineage>
        <taxon>Eukaryota</taxon>
        <taxon>Fungi</taxon>
        <taxon>Dikarya</taxon>
        <taxon>Ascomycota</taxon>
        <taxon>Pezizomycotina</taxon>
        <taxon>Leotiomycetes</taxon>
        <taxon>Helotiales</taxon>
        <taxon>Helotiaceae</taxon>
        <taxon>Hymenoscyphus</taxon>
    </lineage>
</organism>
<comment type="subcellular location">
    <subcellularLocation>
        <location evidence="1">Nucleus</location>
    </subcellularLocation>
</comment>
<feature type="region of interest" description="Disordered" evidence="5">
    <location>
        <begin position="238"/>
        <end position="258"/>
    </location>
</feature>
<evidence type="ECO:0000256" key="4">
    <source>
        <dbReference type="ARBA" id="ARBA00023242"/>
    </source>
</evidence>
<dbReference type="EMBL" id="CAJVRM010000232">
    <property type="protein sequence ID" value="CAG8977738.1"/>
    <property type="molecule type" value="Genomic_DNA"/>
</dbReference>
<dbReference type="Pfam" id="PF05997">
    <property type="entry name" value="Nop52"/>
    <property type="match status" value="1"/>
</dbReference>
<dbReference type="InterPro" id="IPR010301">
    <property type="entry name" value="RRP1"/>
</dbReference>
<dbReference type="PANTHER" id="PTHR13026:SF0">
    <property type="entry name" value="RIBOSOMAL RNA PROCESSING 1B"/>
    <property type="match status" value="1"/>
</dbReference>
<dbReference type="OrthoDB" id="2019504at2759"/>
<dbReference type="PANTHER" id="PTHR13026">
    <property type="entry name" value="NNP-1 PROTEIN NOVEL NUCLEAR PROTEIN 1 NOP52"/>
    <property type="match status" value="1"/>
</dbReference>
<gene>
    <name evidence="6" type="ORF">HYALB_00012173</name>
</gene>
<reference evidence="6" key="1">
    <citation type="submission" date="2021-07" db="EMBL/GenBank/DDBJ databases">
        <authorList>
            <person name="Durling M."/>
        </authorList>
    </citation>
    <scope>NUCLEOTIDE SEQUENCE</scope>
</reference>
<keyword evidence="7" id="KW-1185">Reference proteome</keyword>
<evidence type="ECO:0000313" key="7">
    <source>
        <dbReference type="Proteomes" id="UP000701801"/>
    </source>
</evidence>
<keyword evidence="3" id="KW-0698">rRNA processing</keyword>
<protein>
    <recommendedName>
        <fullName evidence="8">Ribosomal RNA-processing protein 1</fullName>
    </recommendedName>
</protein>
<evidence type="ECO:0000256" key="2">
    <source>
        <dbReference type="ARBA" id="ARBA00006374"/>
    </source>
</evidence>
<evidence type="ECO:0000313" key="6">
    <source>
        <dbReference type="EMBL" id="CAG8977738.1"/>
    </source>
</evidence>
<comment type="caution">
    <text evidence="6">The sequence shown here is derived from an EMBL/GenBank/DDBJ whole genome shotgun (WGS) entry which is preliminary data.</text>
</comment>
<feature type="compositionally biased region" description="Basic and acidic residues" evidence="5">
    <location>
        <begin position="238"/>
        <end position="249"/>
    </location>
</feature>
<proteinExistence type="inferred from homology"/>
<evidence type="ECO:0000256" key="5">
    <source>
        <dbReference type="SAM" id="MobiDB-lite"/>
    </source>
</evidence>
<dbReference type="GO" id="GO:0006364">
    <property type="term" value="P:rRNA processing"/>
    <property type="evidence" value="ECO:0007669"/>
    <property type="project" value="UniProtKB-KW"/>
</dbReference>
<name>A0A9N9LNX1_9HELO</name>
<evidence type="ECO:0000256" key="3">
    <source>
        <dbReference type="ARBA" id="ARBA00022552"/>
    </source>
</evidence>
<comment type="similarity">
    <text evidence="2">Belongs to the RRP1 family.</text>
</comment>
<keyword evidence="4" id="KW-0539">Nucleus</keyword>
<dbReference type="AlphaFoldDB" id="A0A9N9LNX1"/>
<sequence length="258" mass="29293">MESSTIEQTPFVKQLAANDRPTRDQALESLKTYLSGRHRPTRDQALESLKTYLSGRRSLPPLELLKLHKGLFYSLWLSDRPIPQQNLASSLASLLGVLPAETLIPFLRAFWQTMAREWTHIDVLRMEKFLLLVRRYVGSSLTVLKEGGWETERVQEVLDVYEEIPLSVGDVRVPMGLRFHVVDVWVDELERVGLLEDVGVTGMVLEQVMAPLVKLREGSPTKIMRRKADDALADERIPGNEKEVVKEDGGSEWAGFDD</sequence>
<accession>A0A9N9LNX1</accession>
<dbReference type="GO" id="GO:0005634">
    <property type="term" value="C:nucleus"/>
    <property type="evidence" value="ECO:0007669"/>
    <property type="project" value="UniProtKB-SubCell"/>
</dbReference>
<evidence type="ECO:0008006" key="8">
    <source>
        <dbReference type="Google" id="ProtNLM"/>
    </source>
</evidence>
<dbReference type="GO" id="GO:0030688">
    <property type="term" value="C:preribosome, small subunit precursor"/>
    <property type="evidence" value="ECO:0007669"/>
    <property type="project" value="InterPro"/>
</dbReference>
<dbReference type="Proteomes" id="UP000701801">
    <property type="component" value="Unassembled WGS sequence"/>
</dbReference>